<dbReference type="SUPFAM" id="SSF101278">
    <property type="entry name" value="N-terminal domain of adenylylcyclase associated protein, CAP"/>
    <property type="match status" value="1"/>
</dbReference>
<dbReference type="InterPro" id="IPR006599">
    <property type="entry name" value="CARP_motif"/>
</dbReference>
<sequence>MAETSVLQSTLDAIIARLASLESKVGIQVPASVSSGPPSGSGPSTTTNVVEDEDPPALVAYDEHVSRAVTPFVNACLAVEELKDTGNQIKIIWDGIRDIVKIGTKCKKPTNVQEVLMPHLKPVQDAMNKIRTARLDRKVDWHIKALMEMLASISWVVMQAPPAPSTFIKDTIGSSDYWANKIRKEYKGKDEAHIQFCETMKALISDLSTYVKEYHLSGLMWNPKGIAIDEYKPDSSGGASKANVPPKKEAAVGAANLMKELASKRSQDGTSAATGLKKVTRDQQTWRKEFKADKATPIIPSNKPASTPSKKAGTTVKKDPVCKFQPVGNKWVVEYQTKDSNPNGLCVIEVKDPKDSCYIYKCENATIQIKGKLKSVIFDSCVKCNLLFETAISSCEVVNCKRAQIQSTGVCPSFSIDKTDGCLVYLSQEAVTISNFVTSKSSEMNVSWFDEKAGEQKEAPLPEQFVHKLVNGSVTSDVSDLYH</sequence>
<dbReference type="Gene3D" id="2.160.20.70">
    <property type="match status" value="1"/>
</dbReference>
<dbReference type="GO" id="GO:0005737">
    <property type="term" value="C:cytoplasm"/>
    <property type="evidence" value="ECO:0007669"/>
    <property type="project" value="TreeGrafter"/>
</dbReference>
<dbReference type="PANTHER" id="PTHR10652:SF0">
    <property type="entry name" value="ADENYLYL CYCLASE-ASSOCIATED PROTEIN"/>
    <property type="match status" value="1"/>
</dbReference>
<dbReference type="Proteomes" id="UP001054902">
    <property type="component" value="Unassembled WGS sequence"/>
</dbReference>
<feature type="region of interest" description="Disordered" evidence="2">
    <location>
        <begin position="263"/>
        <end position="282"/>
    </location>
</feature>
<dbReference type="InterPro" id="IPR036223">
    <property type="entry name" value="CAP_C_sf"/>
</dbReference>
<dbReference type="Pfam" id="PF21938">
    <property type="entry name" value="CAP_N"/>
    <property type="match status" value="1"/>
</dbReference>
<keyword evidence="5" id="KW-1185">Reference proteome</keyword>
<reference evidence="4 5" key="1">
    <citation type="journal article" date="2021" name="Sci. Rep.">
        <title>The genome of the diatom Chaetoceros tenuissimus carries an ancient integrated fragment of an extant virus.</title>
        <authorList>
            <person name="Hongo Y."/>
            <person name="Kimura K."/>
            <person name="Takaki Y."/>
            <person name="Yoshida Y."/>
            <person name="Baba S."/>
            <person name="Kobayashi G."/>
            <person name="Nagasaki K."/>
            <person name="Hano T."/>
            <person name="Tomaru Y."/>
        </authorList>
    </citation>
    <scope>NUCLEOTIDE SEQUENCE [LARGE SCALE GENOMIC DNA]</scope>
    <source>
        <strain evidence="4 5">NIES-3715</strain>
    </source>
</reference>
<gene>
    <name evidence="4" type="ORF">CTEN210_05241</name>
</gene>
<evidence type="ECO:0000313" key="4">
    <source>
        <dbReference type="EMBL" id="GFH48765.1"/>
    </source>
</evidence>
<dbReference type="InterPro" id="IPR036222">
    <property type="entry name" value="CAP_N_sf"/>
</dbReference>
<dbReference type="GO" id="GO:0007015">
    <property type="term" value="P:actin filament organization"/>
    <property type="evidence" value="ECO:0007669"/>
    <property type="project" value="TreeGrafter"/>
</dbReference>
<dbReference type="AlphaFoldDB" id="A0AAD3CQ35"/>
<dbReference type="GO" id="GO:0019933">
    <property type="term" value="P:cAMP-mediated signaling"/>
    <property type="evidence" value="ECO:0007669"/>
    <property type="project" value="TreeGrafter"/>
</dbReference>
<dbReference type="InterPro" id="IPR053950">
    <property type="entry name" value="CAP_N"/>
</dbReference>
<comment type="similarity">
    <text evidence="1">Belongs to the CAP family.</text>
</comment>
<dbReference type="PROSITE" id="PS51329">
    <property type="entry name" value="C_CAP_COFACTOR_C"/>
    <property type="match status" value="1"/>
</dbReference>
<name>A0AAD3CQ35_9STRA</name>
<dbReference type="GO" id="GO:0008179">
    <property type="term" value="F:adenylate cyclase binding"/>
    <property type="evidence" value="ECO:0007669"/>
    <property type="project" value="TreeGrafter"/>
</dbReference>
<dbReference type="InterPro" id="IPR017901">
    <property type="entry name" value="C-CAP_CF_C-like"/>
</dbReference>
<dbReference type="SMART" id="SM00673">
    <property type="entry name" value="CARP"/>
    <property type="match status" value="2"/>
</dbReference>
<feature type="domain" description="C-CAP/cofactor C-like" evidence="3">
    <location>
        <begin position="308"/>
        <end position="463"/>
    </location>
</feature>
<proteinExistence type="inferred from homology"/>
<evidence type="ECO:0000259" key="3">
    <source>
        <dbReference type="PROSITE" id="PS51329"/>
    </source>
</evidence>
<feature type="compositionally biased region" description="Low complexity" evidence="2">
    <location>
        <begin position="32"/>
        <end position="49"/>
    </location>
</feature>
<protein>
    <recommendedName>
        <fullName evidence="3">C-CAP/cofactor C-like domain-containing protein</fullName>
    </recommendedName>
</protein>
<dbReference type="Gene3D" id="1.25.40.330">
    <property type="entry name" value="Adenylate cyclase-associated CAP, N-terminal domain"/>
    <property type="match status" value="1"/>
</dbReference>
<dbReference type="Pfam" id="PF08603">
    <property type="entry name" value="CAP_C"/>
    <property type="match status" value="1"/>
</dbReference>
<organism evidence="4 5">
    <name type="scientific">Chaetoceros tenuissimus</name>
    <dbReference type="NCBI Taxonomy" id="426638"/>
    <lineage>
        <taxon>Eukaryota</taxon>
        <taxon>Sar</taxon>
        <taxon>Stramenopiles</taxon>
        <taxon>Ochrophyta</taxon>
        <taxon>Bacillariophyta</taxon>
        <taxon>Coscinodiscophyceae</taxon>
        <taxon>Chaetocerotophycidae</taxon>
        <taxon>Chaetocerotales</taxon>
        <taxon>Chaetocerotaceae</taxon>
        <taxon>Chaetoceros</taxon>
    </lineage>
</organism>
<dbReference type="InterPro" id="IPR016098">
    <property type="entry name" value="CAP/MinC_C"/>
</dbReference>
<accession>A0AAD3CQ35</accession>
<dbReference type="EMBL" id="BLLK01000029">
    <property type="protein sequence ID" value="GFH48765.1"/>
    <property type="molecule type" value="Genomic_DNA"/>
</dbReference>
<dbReference type="InterPro" id="IPR013912">
    <property type="entry name" value="Adenylate_cyclase-assoc_CAP_C"/>
</dbReference>
<dbReference type="PANTHER" id="PTHR10652">
    <property type="entry name" value="ADENYLYL CYCLASE-ASSOCIATED PROTEIN"/>
    <property type="match status" value="1"/>
</dbReference>
<comment type="caution">
    <text evidence="4">The sequence shown here is derived from an EMBL/GenBank/DDBJ whole genome shotgun (WGS) entry which is preliminary data.</text>
</comment>
<evidence type="ECO:0000256" key="2">
    <source>
        <dbReference type="SAM" id="MobiDB-lite"/>
    </source>
</evidence>
<evidence type="ECO:0000313" key="5">
    <source>
        <dbReference type="Proteomes" id="UP001054902"/>
    </source>
</evidence>
<evidence type="ECO:0000256" key="1">
    <source>
        <dbReference type="ARBA" id="ARBA00007659"/>
    </source>
</evidence>
<dbReference type="GO" id="GO:0003779">
    <property type="term" value="F:actin binding"/>
    <property type="evidence" value="ECO:0007669"/>
    <property type="project" value="InterPro"/>
</dbReference>
<dbReference type="SUPFAM" id="SSF69340">
    <property type="entry name" value="C-terminal domain of adenylylcyclase associated protein"/>
    <property type="match status" value="1"/>
</dbReference>
<dbReference type="InterPro" id="IPR001837">
    <property type="entry name" value="Adenylate_cyclase-assoc_CAP"/>
</dbReference>
<feature type="region of interest" description="Disordered" evidence="2">
    <location>
        <begin position="31"/>
        <end position="51"/>
    </location>
</feature>